<proteinExistence type="predicted"/>
<keyword evidence="2" id="KW-1133">Transmembrane helix</keyword>
<evidence type="ECO:0000313" key="3">
    <source>
        <dbReference type="Proteomes" id="UP000887561"/>
    </source>
</evidence>
<keyword evidence="2" id="KW-0812">Transmembrane</keyword>
<evidence type="ECO:0000256" key="1">
    <source>
        <dbReference type="SAM" id="MobiDB-lite"/>
    </source>
</evidence>
<name>A0A915LNL3_MELJA</name>
<reference evidence="4" key="1">
    <citation type="submission" date="2022-11" db="UniProtKB">
        <authorList>
            <consortium name="WormBaseParasite"/>
        </authorList>
    </citation>
    <scope>IDENTIFICATION</scope>
</reference>
<evidence type="ECO:0000313" key="4">
    <source>
        <dbReference type="WBParaSite" id="scaffold14747_cov163.g17613"/>
    </source>
</evidence>
<protein>
    <submittedName>
        <fullName evidence="4">Uncharacterized protein</fullName>
    </submittedName>
</protein>
<dbReference type="AlphaFoldDB" id="A0A915LNL3"/>
<keyword evidence="2" id="KW-0472">Membrane</keyword>
<evidence type="ECO:0000256" key="2">
    <source>
        <dbReference type="SAM" id="Phobius"/>
    </source>
</evidence>
<feature type="transmembrane region" description="Helical" evidence="2">
    <location>
        <begin position="72"/>
        <end position="91"/>
    </location>
</feature>
<accession>A0A915LNL3</accession>
<keyword evidence="3" id="KW-1185">Reference proteome</keyword>
<sequence>MSDTNSASSPSPMRWVLNQDARNCSGIICPPDTLCLRPEHFSVPTHCVHKSVIDNVAKHLSNGPIYLCNDGIVQNIIVGMLVIALFSLFFWRSLSKKVSDNKKEKKNSRKDGYNNKSLSPSICNTLTTNLELMTPRLELPTRSNPTHLCERSDQYTILTPKLFDPSASTGLTPPQLNFPTRRYERNEQSANSSSFSSEYSATYHNV</sequence>
<feature type="compositionally biased region" description="Low complexity" evidence="1">
    <location>
        <begin position="189"/>
        <end position="200"/>
    </location>
</feature>
<organism evidence="3 4">
    <name type="scientific">Meloidogyne javanica</name>
    <name type="common">Root-knot nematode worm</name>
    <dbReference type="NCBI Taxonomy" id="6303"/>
    <lineage>
        <taxon>Eukaryota</taxon>
        <taxon>Metazoa</taxon>
        <taxon>Ecdysozoa</taxon>
        <taxon>Nematoda</taxon>
        <taxon>Chromadorea</taxon>
        <taxon>Rhabditida</taxon>
        <taxon>Tylenchina</taxon>
        <taxon>Tylenchomorpha</taxon>
        <taxon>Tylenchoidea</taxon>
        <taxon>Meloidogynidae</taxon>
        <taxon>Meloidogyninae</taxon>
        <taxon>Meloidogyne</taxon>
        <taxon>Meloidogyne incognita group</taxon>
    </lineage>
</organism>
<feature type="region of interest" description="Disordered" evidence="1">
    <location>
        <begin position="186"/>
        <end position="206"/>
    </location>
</feature>
<dbReference type="WBParaSite" id="scaffold14747_cov163.g17613">
    <property type="protein sequence ID" value="scaffold14747_cov163.g17613"/>
    <property type="gene ID" value="scaffold14747_cov163.g17613"/>
</dbReference>
<dbReference type="Proteomes" id="UP000887561">
    <property type="component" value="Unplaced"/>
</dbReference>